<evidence type="ECO:0000256" key="7">
    <source>
        <dbReference type="RuleBase" id="RU361152"/>
    </source>
</evidence>
<dbReference type="PANTHER" id="PTHR32092:SF5">
    <property type="entry name" value="6-PHOSPHO-BETA-GLUCOSIDASE"/>
    <property type="match status" value="1"/>
</dbReference>
<evidence type="ECO:0000256" key="4">
    <source>
        <dbReference type="ARBA" id="ARBA00023027"/>
    </source>
</evidence>
<accession>A0A1G5AFR5</accession>
<keyword evidence="10" id="KW-1185">Reference proteome</keyword>
<dbReference type="Gene3D" id="3.40.50.720">
    <property type="entry name" value="NAD(P)-binding Rossmann-like Domain"/>
    <property type="match status" value="1"/>
</dbReference>
<dbReference type="Pfam" id="PF11975">
    <property type="entry name" value="Glyco_hydro_4C"/>
    <property type="match status" value="1"/>
</dbReference>
<keyword evidence="4 7" id="KW-0520">NAD</keyword>
<dbReference type="Pfam" id="PF02056">
    <property type="entry name" value="Glyco_hydro_4"/>
    <property type="match status" value="1"/>
</dbReference>
<evidence type="ECO:0000313" key="9">
    <source>
        <dbReference type="EMBL" id="SCX76712.1"/>
    </source>
</evidence>
<keyword evidence="6 7" id="KW-0326">Glycosidase</keyword>
<organism evidence="9 10">
    <name type="scientific">Serratia nematodiphila</name>
    <dbReference type="NCBI Taxonomy" id="458197"/>
    <lineage>
        <taxon>Bacteria</taxon>
        <taxon>Pseudomonadati</taxon>
        <taxon>Pseudomonadota</taxon>
        <taxon>Gammaproteobacteria</taxon>
        <taxon>Enterobacterales</taxon>
        <taxon>Yersiniaceae</taxon>
        <taxon>Serratia</taxon>
    </lineage>
</organism>
<evidence type="ECO:0000256" key="6">
    <source>
        <dbReference type="ARBA" id="ARBA00023295"/>
    </source>
</evidence>
<evidence type="ECO:0000259" key="8">
    <source>
        <dbReference type="Pfam" id="PF11975"/>
    </source>
</evidence>
<dbReference type="PRINTS" id="PR00732">
    <property type="entry name" value="GLHYDRLASE4"/>
</dbReference>
<dbReference type="InterPro" id="IPR015955">
    <property type="entry name" value="Lactate_DH/Glyco_Ohase_4_C"/>
</dbReference>
<feature type="domain" description="Glycosyl hydrolase family 4 C-terminal" evidence="8">
    <location>
        <begin position="192"/>
        <end position="436"/>
    </location>
</feature>
<comment type="similarity">
    <text evidence="1 7">Belongs to the glycosyl hydrolase 4 family.</text>
</comment>
<protein>
    <submittedName>
        <fullName evidence="9">6-phospho-beta-glucosidase</fullName>
    </submittedName>
</protein>
<dbReference type="InterPro" id="IPR036291">
    <property type="entry name" value="NAD(P)-bd_dom_sf"/>
</dbReference>
<evidence type="ECO:0000256" key="2">
    <source>
        <dbReference type="ARBA" id="ARBA00022723"/>
    </source>
</evidence>
<evidence type="ECO:0000256" key="5">
    <source>
        <dbReference type="ARBA" id="ARBA00023211"/>
    </source>
</evidence>
<dbReference type="PANTHER" id="PTHR32092">
    <property type="entry name" value="6-PHOSPHO-BETA-GLUCOSIDASE-RELATED"/>
    <property type="match status" value="1"/>
</dbReference>
<proteinExistence type="inferred from homology"/>
<dbReference type="SUPFAM" id="SSF51735">
    <property type="entry name" value="NAD(P)-binding Rossmann-fold domains"/>
    <property type="match status" value="1"/>
</dbReference>
<keyword evidence="3 7" id="KW-0378">Hydrolase</keyword>
<dbReference type="EMBL" id="FMUT01000002">
    <property type="protein sequence ID" value="SCX76712.1"/>
    <property type="molecule type" value="Genomic_DNA"/>
</dbReference>
<keyword evidence="5" id="KW-0464">Manganese</keyword>
<dbReference type="Gene3D" id="3.90.110.10">
    <property type="entry name" value="Lactate dehydrogenase/glycoside hydrolase, family 4, C-terminal"/>
    <property type="match status" value="1"/>
</dbReference>
<reference evidence="9 10" key="1">
    <citation type="submission" date="2016-10" db="EMBL/GenBank/DDBJ databases">
        <authorList>
            <person name="Varghese N."/>
            <person name="Submissions S."/>
        </authorList>
    </citation>
    <scope>NUCLEOTIDE SEQUENCE [LARGE SCALE GENOMIC DNA]</scope>
    <source>
        <strain evidence="9 10">CGMCC 1.6853</strain>
    </source>
</reference>
<evidence type="ECO:0000313" key="10">
    <source>
        <dbReference type="Proteomes" id="UP000183031"/>
    </source>
</evidence>
<evidence type="ECO:0000256" key="1">
    <source>
        <dbReference type="ARBA" id="ARBA00010141"/>
    </source>
</evidence>
<evidence type="ECO:0000256" key="3">
    <source>
        <dbReference type="ARBA" id="ARBA00022801"/>
    </source>
</evidence>
<comment type="caution">
    <text evidence="9">The sequence shown here is derived from an EMBL/GenBank/DDBJ whole genome shotgun (WGS) entry which is preliminary data.</text>
</comment>
<dbReference type="InterPro" id="IPR022616">
    <property type="entry name" value="Glyco_hydro_4_C"/>
</dbReference>
<dbReference type="Proteomes" id="UP000183031">
    <property type="component" value="Unassembled WGS sequence"/>
</dbReference>
<dbReference type="RefSeq" id="WP_033633290.1">
    <property type="nucleotide sequence ID" value="NZ_CBCSIN010000001.1"/>
</dbReference>
<dbReference type="SUPFAM" id="SSF56327">
    <property type="entry name" value="LDH C-terminal domain-like"/>
    <property type="match status" value="1"/>
</dbReference>
<sequence>MKLTVLGGGGVRSPFLAKSIAYNAHRIGITEVVFMDTDERHLAIYGALAQGVFQRIRGDIAFSLSSDPRQALQGADYIITTLRIGGEEGRIHDERIALNHQLLGQETTGAGGFAMAMRSIPAILDYCRLIEQLSSPDAVLFNFTNPSGMVTEAIIKSGFQRRVYGICDAPSEFIRELAELLGCREDQLSVDCFGLNHLSWFRNARVNGEPVTERLLADPRLYRDTCMKYFSPELVALSDNLMLNEYLYYYYYREQAIAAIVAGGETRGEQIAAINRQMLSELGELDIPHQLEHAFSVYFSHYLQRENSYMQRESNQGKVKTREMLTLQQFIEQPDSGGYAGVAIDILEAVNSGRQKRVVVSMQNRDTLDFLHPDDVIEISCELSSAGIQPVKMRDIPDTQKNLISQVKEYERLAVAAILTGNRQLAIKALMVHPLVNSYSLAKTLVEEYLQAHRAYAGHWR</sequence>
<name>A0A1G5AFR5_9GAMM</name>
<comment type="cofactor">
    <cofactor evidence="7">
        <name>NAD(+)</name>
        <dbReference type="ChEBI" id="CHEBI:57540"/>
    </cofactor>
    <text evidence="7">Binds 1 NAD(+) per subunit.</text>
</comment>
<gene>
    <name evidence="9" type="ORF">SAMN02927935_00025</name>
</gene>
<dbReference type="InterPro" id="IPR001088">
    <property type="entry name" value="Glyco_hydro_4"/>
</dbReference>
<keyword evidence="2" id="KW-0479">Metal-binding</keyword>